<sequence length="253" mass="26239">MPAVSGLLALAALAGGGLAARQQLAGADRSAPTEVWAEPSAARDGEDGEDLADGDGGLPVGPDTSRAGQELAALLLPVPEDHQPGPDLDEFGHSAVLGRERAVRLLTTGGSAAQRRQWKRTVAELRVTGLAMRSYASRDLSTVTEIRIVRTADATATARVGGFYALAGELMGGTAESRLRPGPELDGAPEASCVVARDEDPDGDELGSTLCVARQGPFLLSGVVSGPGQYTREMSLDLLTEQLERLASAGEER</sequence>
<organism evidence="3 4">
    <name type="scientific">Streptomyces zingiberis</name>
    <dbReference type="NCBI Taxonomy" id="2053010"/>
    <lineage>
        <taxon>Bacteria</taxon>
        <taxon>Bacillati</taxon>
        <taxon>Actinomycetota</taxon>
        <taxon>Actinomycetes</taxon>
        <taxon>Kitasatosporales</taxon>
        <taxon>Streptomycetaceae</taxon>
        <taxon>Streptomyces</taxon>
    </lineage>
</organism>
<evidence type="ECO:0000256" key="2">
    <source>
        <dbReference type="SAM" id="SignalP"/>
    </source>
</evidence>
<feature type="signal peptide" evidence="2">
    <location>
        <begin position="1"/>
        <end position="19"/>
    </location>
</feature>
<name>A0ABX1BQR0_9ACTN</name>
<protein>
    <recommendedName>
        <fullName evidence="5">Secreted protein</fullName>
    </recommendedName>
</protein>
<proteinExistence type="predicted"/>
<dbReference type="Proteomes" id="UP000695264">
    <property type="component" value="Unassembled WGS sequence"/>
</dbReference>
<evidence type="ECO:0000256" key="1">
    <source>
        <dbReference type="SAM" id="MobiDB-lite"/>
    </source>
</evidence>
<keyword evidence="4" id="KW-1185">Reference proteome</keyword>
<dbReference type="RefSeq" id="WP_168100641.1">
    <property type="nucleotide sequence ID" value="NZ_JAATEN010000003.1"/>
</dbReference>
<gene>
    <name evidence="3" type="ORF">HCK00_05820</name>
</gene>
<evidence type="ECO:0000313" key="4">
    <source>
        <dbReference type="Proteomes" id="UP000695264"/>
    </source>
</evidence>
<evidence type="ECO:0008006" key="5">
    <source>
        <dbReference type="Google" id="ProtNLM"/>
    </source>
</evidence>
<dbReference type="EMBL" id="JAATEN010000003">
    <property type="protein sequence ID" value="NJQ00066.1"/>
    <property type="molecule type" value="Genomic_DNA"/>
</dbReference>
<accession>A0ABX1BQR0</accession>
<evidence type="ECO:0000313" key="3">
    <source>
        <dbReference type="EMBL" id="NJQ00066.1"/>
    </source>
</evidence>
<feature type="chain" id="PRO_5046128665" description="Secreted protein" evidence="2">
    <location>
        <begin position="20"/>
        <end position="253"/>
    </location>
</feature>
<comment type="caution">
    <text evidence="3">The sequence shown here is derived from an EMBL/GenBank/DDBJ whole genome shotgun (WGS) entry which is preliminary data.</text>
</comment>
<reference evidence="3 4" key="1">
    <citation type="submission" date="2020-03" db="EMBL/GenBank/DDBJ databases">
        <title>WGS of actinomycetes isolated from Thailand.</title>
        <authorList>
            <person name="Thawai C."/>
        </authorList>
    </citation>
    <scope>NUCLEOTIDE SEQUENCE [LARGE SCALE GENOMIC DNA]</scope>
    <source>
        <strain evidence="3 4">PLAI 1-29</strain>
    </source>
</reference>
<keyword evidence="2" id="KW-0732">Signal</keyword>
<feature type="region of interest" description="Disordered" evidence="1">
    <location>
        <begin position="24"/>
        <end position="64"/>
    </location>
</feature>